<organism evidence="1 2">
    <name type="scientific">Ilex paraguariensis</name>
    <name type="common">yerba mate</name>
    <dbReference type="NCBI Taxonomy" id="185542"/>
    <lineage>
        <taxon>Eukaryota</taxon>
        <taxon>Viridiplantae</taxon>
        <taxon>Streptophyta</taxon>
        <taxon>Embryophyta</taxon>
        <taxon>Tracheophyta</taxon>
        <taxon>Spermatophyta</taxon>
        <taxon>Magnoliopsida</taxon>
        <taxon>eudicotyledons</taxon>
        <taxon>Gunneridae</taxon>
        <taxon>Pentapetalae</taxon>
        <taxon>asterids</taxon>
        <taxon>campanulids</taxon>
        <taxon>Aquifoliales</taxon>
        <taxon>Aquifoliaceae</taxon>
        <taxon>Ilex</taxon>
    </lineage>
</organism>
<evidence type="ECO:0000313" key="2">
    <source>
        <dbReference type="Proteomes" id="UP001642360"/>
    </source>
</evidence>
<reference evidence="1 2" key="1">
    <citation type="submission" date="2024-02" db="EMBL/GenBank/DDBJ databases">
        <authorList>
            <person name="Vignale AGUSTIN F."/>
            <person name="Sosa J E."/>
            <person name="Modenutti C."/>
        </authorList>
    </citation>
    <scope>NUCLEOTIDE SEQUENCE [LARGE SCALE GENOMIC DNA]</scope>
</reference>
<dbReference type="EMBL" id="CAUOFW020002509">
    <property type="protein sequence ID" value="CAK9154316.1"/>
    <property type="molecule type" value="Genomic_DNA"/>
</dbReference>
<sequence>MASQIVRRMLPNRAMEIFANPKNFGARVFNQSFSLALSNYNLKRATLFLGNGINKIVESIKRIFKTVDVPIEWEEHNVA</sequence>
<comment type="caution">
    <text evidence="1">The sequence shown here is derived from an EMBL/GenBank/DDBJ whole genome shotgun (WGS) entry which is preliminary data.</text>
</comment>
<protein>
    <submittedName>
        <fullName evidence="1">Uncharacterized protein</fullName>
    </submittedName>
</protein>
<accession>A0ABC8SDX1</accession>
<name>A0ABC8SDX1_9AQUA</name>
<evidence type="ECO:0000313" key="1">
    <source>
        <dbReference type="EMBL" id="CAK9154316.1"/>
    </source>
</evidence>
<keyword evidence="2" id="KW-1185">Reference proteome</keyword>
<proteinExistence type="predicted"/>
<dbReference type="AlphaFoldDB" id="A0ABC8SDX1"/>
<gene>
    <name evidence="1" type="ORF">ILEXP_LOCUS22630</name>
</gene>
<feature type="non-terminal residue" evidence="1">
    <location>
        <position position="79"/>
    </location>
</feature>
<dbReference type="Proteomes" id="UP001642360">
    <property type="component" value="Unassembled WGS sequence"/>
</dbReference>